<keyword evidence="2" id="KW-0812">Transmembrane</keyword>
<reference evidence="3" key="1">
    <citation type="submission" date="2021-01" db="EMBL/GenBank/DDBJ databases">
        <title>Adiantum capillus-veneris genome.</title>
        <authorList>
            <person name="Fang Y."/>
            <person name="Liao Q."/>
        </authorList>
    </citation>
    <scope>NUCLEOTIDE SEQUENCE</scope>
    <source>
        <strain evidence="3">H3</strain>
        <tissue evidence="3">Leaf</tissue>
    </source>
</reference>
<proteinExistence type="predicted"/>
<protein>
    <submittedName>
        <fullName evidence="3">Uncharacterized protein</fullName>
    </submittedName>
</protein>
<accession>A0A9D4U4Z2</accession>
<organism evidence="3 4">
    <name type="scientific">Adiantum capillus-veneris</name>
    <name type="common">Maidenhair fern</name>
    <dbReference type="NCBI Taxonomy" id="13818"/>
    <lineage>
        <taxon>Eukaryota</taxon>
        <taxon>Viridiplantae</taxon>
        <taxon>Streptophyta</taxon>
        <taxon>Embryophyta</taxon>
        <taxon>Tracheophyta</taxon>
        <taxon>Polypodiopsida</taxon>
        <taxon>Polypodiidae</taxon>
        <taxon>Polypodiales</taxon>
        <taxon>Pteridineae</taxon>
        <taxon>Pteridaceae</taxon>
        <taxon>Vittarioideae</taxon>
        <taxon>Adiantum</taxon>
    </lineage>
</organism>
<dbReference type="AlphaFoldDB" id="A0A9D4U4Z2"/>
<gene>
    <name evidence="3" type="ORF">GOP47_0024959</name>
</gene>
<feature type="region of interest" description="Disordered" evidence="1">
    <location>
        <begin position="51"/>
        <end position="71"/>
    </location>
</feature>
<keyword evidence="2" id="KW-1133">Transmembrane helix</keyword>
<dbReference type="EMBL" id="JABFUD020000024">
    <property type="protein sequence ID" value="KAI5060539.1"/>
    <property type="molecule type" value="Genomic_DNA"/>
</dbReference>
<feature type="transmembrane region" description="Helical" evidence="2">
    <location>
        <begin position="123"/>
        <end position="141"/>
    </location>
</feature>
<evidence type="ECO:0000256" key="1">
    <source>
        <dbReference type="SAM" id="MobiDB-lite"/>
    </source>
</evidence>
<dbReference type="OrthoDB" id="1939754at2759"/>
<evidence type="ECO:0000313" key="4">
    <source>
        <dbReference type="Proteomes" id="UP000886520"/>
    </source>
</evidence>
<evidence type="ECO:0000256" key="2">
    <source>
        <dbReference type="SAM" id="Phobius"/>
    </source>
</evidence>
<comment type="caution">
    <text evidence="3">The sequence shown here is derived from an EMBL/GenBank/DDBJ whole genome shotgun (WGS) entry which is preliminary data.</text>
</comment>
<evidence type="ECO:0000313" key="3">
    <source>
        <dbReference type="EMBL" id="KAI5060539.1"/>
    </source>
</evidence>
<keyword evidence="2" id="KW-0472">Membrane</keyword>
<keyword evidence="4" id="KW-1185">Reference proteome</keyword>
<dbReference type="Proteomes" id="UP000886520">
    <property type="component" value="Chromosome 24"/>
</dbReference>
<sequence length="150" mass="16950">MDRGPLAPHVFQYDNPHLQITYPPSMADWGSISRSNSHTGFESSYLVEVPSPKSSDALSVGDKLRPKHGRHNDDVWSPARALSGFEGQNAWFPASLDRQSRAMLPNGLYLMTSPMRASWNRVTIIRICIFKVGFLIAYYILTKNEIQEIL</sequence>
<name>A0A9D4U4Z2_ADICA</name>